<reference evidence="2 3" key="1">
    <citation type="submission" date="2018-05" db="EMBL/GenBank/DDBJ databases">
        <title>Acuticoccus sediminis sp. nov., isolated from deep-sea sediment of Indian Ocean.</title>
        <authorList>
            <person name="Liu X."/>
            <person name="Lai Q."/>
            <person name="Du Y."/>
            <person name="Sun F."/>
            <person name="Zhang X."/>
            <person name="Wang S."/>
            <person name="Shao Z."/>
        </authorList>
    </citation>
    <scope>NUCLEOTIDE SEQUENCE [LARGE SCALE GENOMIC DNA]</scope>
    <source>
        <strain evidence="2 3">PTG4-2</strain>
    </source>
</reference>
<protein>
    <submittedName>
        <fullName evidence="2">Uncharacterized protein</fullName>
    </submittedName>
</protein>
<comment type="caution">
    <text evidence="2">The sequence shown here is derived from an EMBL/GenBank/DDBJ whole genome shotgun (WGS) entry which is preliminary data.</text>
</comment>
<keyword evidence="1" id="KW-0812">Transmembrane</keyword>
<evidence type="ECO:0000313" key="2">
    <source>
        <dbReference type="EMBL" id="RAI01059.1"/>
    </source>
</evidence>
<gene>
    <name evidence="2" type="ORF">DLJ53_17740</name>
</gene>
<name>A0A8B2NSM9_9HYPH</name>
<dbReference type="Proteomes" id="UP000249590">
    <property type="component" value="Unassembled WGS sequence"/>
</dbReference>
<dbReference type="EMBL" id="QHHQ01000003">
    <property type="protein sequence ID" value="RAI01059.1"/>
    <property type="molecule type" value="Genomic_DNA"/>
</dbReference>
<sequence>MPIIKLLARLLGVFGRLLYYVAREFFGLVAAVLGVVLAARGLIDIAGWRADQETLTNLALGLPLIGFGLALQWRRARG</sequence>
<dbReference type="RefSeq" id="WP_111347624.1">
    <property type="nucleotide sequence ID" value="NZ_JAIWKD010000004.1"/>
</dbReference>
<keyword evidence="1" id="KW-1133">Transmembrane helix</keyword>
<keyword evidence="1" id="KW-0472">Membrane</keyword>
<proteinExistence type="predicted"/>
<feature type="transmembrane region" description="Helical" evidence="1">
    <location>
        <begin position="55"/>
        <end position="73"/>
    </location>
</feature>
<organism evidence="2 3">
    <name type="scientific">Acuticoccus sediminis</name>
    <dbReference type="NCBI Taxonomy" id="2184697"/>
    <lineage>
        <taxon>Bacteria</taxon>
        <taxon>Pseudomonadati</taxon>
        <taxon>Pseudomonadota</taxon>
        <taxon>Alphaproteobacteria</taxon>
        <taxon>Hyphomicrobiales</taxon>
        <taxon>Amorphaceae</taxon>
        <taxon>Acuticoccus</taxon>
    </lineage>
</organism>
<accession>A0A8B2NSM9</accession>
<feature type="transmembrane region" description="Helical" evidence="1">
    <location>
        <begin position="21"/>
        <end position="43"/>
    </location>
</feature>
<keyword evidence="3" id="KW-1185">Reference proteome</keyword>
<dbReference type="AlphaFoldDB" id="A0A8B2NSM9"/>
<evidence type="ECO:0000313" key="3">
    <source>
        <dbReference type="Proteomes" id="UP000249590"/>
    </source>
</evidence>
<evidence type="ECO:0000256" key="1">
    <source>
        <dbReference type="SAM" id="Phobius"/>
    </source>
</evidence>